<reference evidence="2" key="1">
    <citation type="submission" date="2017-10" db="EMBL/GenBank/DDBJ databases">
        <authorList>
            <person name="Toshchakov S.V."/>
            <person name="Goeva M.A."/>
        </authorList>
    </citation>
    <scope>NUCLEOTIDE SEQUENCE [LARGE SCALE GENOMIC DNA]</scope>
    <source>
        <strain evidence="2">JR1/69-1-13</strain>
    </source>
</reference>
<gene>
    <name evidence="1" type="ORF">CR165_23410</name>
</gene>
<dbReference type="AlphaFoldDB" id="A0A2U1UXR3"/>
<protein>
    <submittedName>
        <fullName evidence="1">Uncharacterized protein</fullName>
    </submittedName>
</protein>
<sequence length="120" mass="12811">MTGERITEPAANGFLNFIHPLLGALGMRQCIIQSDGSELLLPRGGDMLGALNDNYLRRASPAGSTVSTQNNSATVTNNVTVNATGVSGPEVAAATQRGMDRTMFREYWLENMARPGVEAQ</sequence>
<organism evidence="1 2">
    <name type="scientific">Teichococcus aestuarii</name>
    <dbReference type="NCBI Taxonomy" id="568898"/>
    <lineage>
        <taxon>Bacteria</taxon>
        <taxon>Pseudomonadati</taxon>
        <taxon>Pseudomonadota</taxon>
        <taxon>Alphaproteobacteria</taxon>
        <taxon>Acetobacterales</taxon>
        <taxon>Roseomonadaceae</taxon>
        <taxon>Roseomonas</taxon>
    </lineage>
</organism>
<evidence type="ECO:0000313" key="2">
    <source>
        <dbReference type="Proteomes" id="UP000245048"/>
    </source>
</evidence>
<keyword evidence="2" id="KW-1185">Reference proteome</keyword>
<accession>A0A2U1UXR3</accession>
<comment type="caution">
    <text evidence="1">The sequence shown here is derived from an EMBL/GenBank/DDBJ whole genome shotgun (WGS) entry which is preliminary data.</text>
</comment>
<evidence type="ECO:0000313" key="1">
    <source>
        <dbReference type="EMBL" id="PWC26412.1"/>
    </source>
</evidence>
<proteinExistence type="predicted"/>
<dbReference type="Proteomes" id="UP000245048">
    <property type="component" value="Unassembled WGS sequence"/>
</dbReference>
<dbReference type="EMBL" id="PDOA01000043">
    <property type="protein sequence ID" value="PWC26412.1"/>
    <property type="molecule type" value="Genomic_DNA"/>
</dbReference>
<name>A0A2U1UXR3_9PROT</name>